<gene>
    <name evidence="2" type="primary">DGKB_0</name>
    <name evidence="2" type="ORF">EYF80_060364</name>
</gene>
<organism evidence="2 3">
    <name type="scientific">Liparis tanakae</name>
    <name type="common">Tanaka's snailfish</name>
    <dbReference type="NCBI Taxonomy" id="230148"/>
    <lineage>
        <taxon>Eukaryota</taxon>
        <taxon>Metazoa</taxon>
        <taxon>Chordata</taxon>
        <taxon>Craniata</taxon>
        <taxon>Vertebrata</taxon>
        <taxon>Euteleostomi</taxon>
        <taxon>Actinopterygii</taxon>
        <taxon>Neopterygii</taxon>
        <taxon>Teleostei</taxon>
        <taxon>Neoteleostei</taxon>
        <taxon>Acanthomorphata</taxon>
        <taxon>Eupercaria</taxon>
        <taxon>Perciformes</taxon>
        <taxon>Cottioidei</taxon>
        <taxon>Cottales</taxon>
        <taxon>Liparidae</taxon>
        <taxon>Liparis</taxon>
    </lineage>
</organism>
<dbReference type="OrthoDB" id="242257at2759"/>
<dbReference type="Proteomes" id="UP000314294">
    <property type="component" value="Unassembled WGS sequence"/>
</dbReference>
<keyword evidence="3" id="KW-1185">Reference proteome</keyword>
<evidence type="ECO:0000256" key="1">
    <source>
        <dbReference type="SAM" id="MobiDB-lite"/>
    </source>
</evidence>
<dbReference type="AlphaFoldDB" id="A0A4Z2EKL0"/>
<evidence type="ECO:0000313" key="2">
    <source>
        <dbReference type="EMBL" id="TNN29487.1"/>
    </source>
</evidence>
<dbReference type="GO" id="GO:0016301">
    <property type="term" value="F:kinase activity"/>
    <property type="evidence" value="ECO:0007669"/>
    <property type="project" value="UniProtKB-KW"/>
</dbReference>
<keyword evidence="2" id="KW-0418">Kinase</keyword>
<evidence type="ECO:0000313" key="3">
    <source>
        <dbReference type="Proteomes" id="UP000314294"/>
    </source>
</evidence>
<accession>A0A4Z2EKL0</accession>
<name>A0A4Z2EKL0_9TELE</name>
<protein>
    <submittedName>
        <fullName evidence="2">Diacylglycerol kinase beta</fullName>
    </submittedName>
</protein>
<comment type="caution">
    <text evidence="2">The sequence shown here is derived from an EMBL/GenBank/DDBJ whole genome shotgun (WGS) entry which is preliminary data.</text>
</comment>
<proteinExistence type="predicted"/>
<feature type="region of interest" description="Disordered" evidence="1">
    <location>
        <begin position="53"/>
        <end position="72"/>
    </location>
</feature>
<reference evidence="2 3" key="1">
    <citation type="submission" date="2019-03" db="EMBL/GenBank/DDBJ databases">
        <title>First draft genome of Liparis tanakae, snailfish: a comprehensive survey of snailfish specific genes.</title>
        <authorList>
            <person name="Kim W."/>
            <person name="Song I."/>
            <person name="Jeong J.-H."/>
            <person name="Kim D."/>
            <person name="Kim S."/>
            <person name="Ryu S."/>
            <person name="Song J.Y."/>
            <person name="Lee S.K."/>
        </authorList>
    </citation>
    <scope>NUCLEOTIDE SEQUENCE [LARGE SCALE GENOMIC DNA]</scope>
    <source>
        <tissue evidence="2">Muscle</tissue>
    </source>
</reference>
<feature type="compositionally biased region" description="Polar residues" evidence="1">
    <location>
        <begin position="58"/>
        <end position="72"/>
    </location>
</feature>
<keyword evidence="2" id="KW-0808">Transferase</keyword>
<sequence>MLKSNRLTVDFLQLHNKCASHVKPECYCGPLKDHILPPSSICPVVLERQTTLRKDSRASQSSRGKMQRANSVTVDGQGLQVSPPLHLGAGRRPSRYLHRGTRPAFIKIYGVPSPHGVPSSFSFTSSSCSVMIW</sequence>
<dbReference type="EMBL" id="SRLO01005591">
    <property type="protein sequence ID" value="TNN29487.1"/>
    <property type="molecule type" value="Genomic_DNA"/>
</dbReference>